<dbReference type="GO" id="GO:0005737">
    <property type="term" value="C:cytoplasm"/>
    <property type="evidence" value="ECO:0007669"/>
    <property type="project" value="TreeGrafter"/>
</dbReference>
<sequence length="254" mass="27786">MDIIDAATIQPQLTQPLELQVFPELTSTNQVAKQWLMQGQKTPDVLIADHQTAGYGRLDRQFYSPAGTGIYMTFIWPEMVIDESIGLLTPMMAVAVREAIVAVCQVNPTIKWVNDLYLNHNKVVGILAESIPGHGVVMGVGIDFKSDATRQQFAAQSGSLLPANTSVTRVQLIAAIINRVTQMLPTYRTGDYLSAYRAHSMLIGQTVTLKVGADEQIVKVIGIGQAAELVVQQADGQQKSYTSAEVTRVLNWTE</sequence>
<keyword evidence="4" id="KW-1185">Reference proteome</keyword>
<proteinExistence type="predicted"/>
<accession>A0A0R2N046</accession>
<dbReference type="GO" id="GO:0016740">
    <property type="term" value="F:transferase activity"/>
    <property type="evidence" value="ECO:0007669"/>
    <property type="project" value="UniProtKB-ARBA"/>
</dbReference>
<dbReference type="InterPro" id="IPR045864">
    <property type="entry name" value="aa-tRNA-synth_II/BPL/LPL"/>
</dbReference>
<gene>
    <name evidence="3" type="ORF">IV56_GL000513</name>
</gene>
<name>A0A0R2N046_9LACO</name>
<dbReference type="GO" id="GO:0004077">
    <property type="term" value="F:biotin--[biotin carboxyl-carrier protein] ligase activity"/>
    <property type="evidence" value="ECO:0007669"/>
    <property type="project" value="InterPro"/>
</dbReference>
<dbReference type="InterPro" id="IPR004408">
    <property type="entry name" value="Biotin_CoA_COase_ligase"/>
</dbReference>
<comment type="caution">
    <text evidence="3">The sequence shown here is derived from an EMBL/GenBank/DDBJ whole genome shotgun (WGS) entry which is preliminary data.</text>
</comment>
<dbReference type="GO" id="GO:0009249">
    <property type="term" value="P:protein lipoylation"/>
    <property type="evidence" value="ECO:0007669"/>
    <property type="project" value="UniProtKB-ARBA"/>
</dbReference>
<keyword evidence="1" id="KW-0436">Ligase</keyword>
<dbReference type="PANTHER" id="PTHR12835">
    <property type="entry name" value="BIOTIN PROTEIN LIGASE"/>
    <property type="match status" value="1"/>
</dbReference>
<dbReference type="PANTHER" id="PTHR12835:SF5">
    <property type="entry name" value="BIOTIN--PROTEIN LIGASE"/>
    <property type="match status" value="1"/>
</dbReference>
<dbReference type="NCBIfam" id="TIGR00121">
    <property type="entry name" value="birA_ligase"/>
    <property type="match status" value="1"/>
</dbReference>
<dbReference type="Proteomes" id="UP000050969">
    <property type="component" value="Unassembled WGS sequence"/>
</dbReference>
<dbReference type="PROSITE" id="PS51733">
    <property type="entry name" value="BPL_LPL_CATALYTIC"/>
    <property type="match status" value="1"/>
</dbReference>
<dbReference type="InterPro" id="IPR004143">
    <property type="entry name" value="BPL_LPL_catalytic"/>
</dbReference>
<evidence type="ECO:0000313" key="4">
    <source>
        <dbReference type="Proteomes" id="UP000050969"/>
    </source>
</evidence>
<reference evidence="3 4" key="1">
    <citation type="journal article" date="2015" name="Genome Announc.">
        <title>Expanding the biotechnology potential of lactobacilli through comparative genomics of 213 strains and associated genera.</title>
        <authorList>
            <person name="Sun Z."/>
            <person name="Harris H.M."/>
            <person name="McCann A."/>
            <person name="Guo C."/>
            <person name="Argimon S."/>
            <person name="Zhang W."/>
            <person name="Yang X."/>
            <person name="Jeffery I.B."/>
            <person name="Cooney J.C."/>
            <person name="Kagawa T.F."/>
            <person name="Liu W."/>
            <person name="Song Y."/>
            <person name="Salvetti E."/>
            <person name="Wrobel A."/>
            <person name="Rasinkangas P."/>
            <person name="Parkhill J."/>
            <person name="Rea M.C."/>
            <person name="O'Sullivan O."/>
            <person name="Ritari J."/>
            <person name="Douillard F.P."/>
            <person name="Paul Ross R."/>
            <person name="Yang R."/>
            <person name="Briner A.E."/>
            <person name="Felis G.E."/>
            <person name="de Vos W.M."/>
            <person name="Barrangou R."/>
            <person name="Klaenhammer T.R."/>
            <person name="Caufield P.W."/>
            <person name="Cui Y."/>
            <person name="Zhang H."/>
            <person name="O'Toole P.W."/>
        </authorList>
    </citation>
    <scope>NUCLEOTIDE SEQUENCE [LARGE SCALE GENOMIC DNA]</scope>
    <source>
        <strain evidence="3 4">DSM 24301</strain>
    </source>
</reference>
<feature type="domain" description="BPL/LPL catalytic" evidence="2">
    <location>
        <begin position="11"/>
        <end position="188"/>
    </location>
</feature>
<evidence type="ECO:0000313" key="3">
    <source>
        <dbReference type="EMBL" id="KRO17187.1"/>
    </source>
</evidence>
<dbReference type="SUPFAM" id="SSF55681">
    <property type="entry name" value="Class II aaRS and biotin synthetases"/>
    <property type="match status" value="1"/>
</dbReference>
<evidence type="ECO:0000259" key="2">
    <source>
        <dbReference type="PROSITE" id="PS51733"/>
    </source>
</evidence>
<dbReference type="Gene3D" id="3.30.930.10">
    <property type="entry name" value="Bira Bifunctional Protein, Domain 2"/>
    <property type="match status" value="1"/>
</dbReference>
<protein>
    <submittedName>
        <fullName evidence="3">BirA2 protein</fullName>
    </submittedName>
</protein>
<dbReference type="CDD" id="cd16442">
    <property type="entry name" value="BPL"/>
    <property type="match status" value="1"/>
</dbReference>
<dbReference type="Pfam" id="PF03099">
    <property type="entry name" value="BPL_LplA_LipB"/>
    <property type="match status" value="1"/>
</dbReference>
<evidence type="ECO:0000256" key="1">
    <source>
        <dbReference type="ARBA" id="ARBA00022598"/>
    </source>
</evidence>
<dbReference type="RefSeq" id="WP_162260348.1">
    <property type="nucleotide sequence ID" value="NZ_JQCE01000021.1"/>
</dbReference>
<dbReference type="STRING" id="1293598.IV56_GL000513"/>
<dbReference type="PATRIC" id="fig|1293598.4.peg.547"/>
<organism evidence="3 4">
    <name type="scientific">Lacticaseibacillus saniviri JCM 17471 = DSM 24301</name>
    <dbReference type="NCBI Taxonomy" id="1293598"/>
    <lineage>
        <taxon>Bacteria</taxon>
        <taxon>Bacillati</taxon>
        <taxon>Bacillota</taxon>
        <taxon>Bacilli</taxon>
        <taxon>Lactobacillales</taxon>
        <taxon>Lactobacillaceae</taxon>
        <taxon>Lacticaseibacillus</taxon>
    </lineage>
</organism>
<dbReference type="AlphaFoldDB" id="A0A0R2N046"/>
<dbReference type="EMBL" id="JQCE01000021">
    <property type="protein sequence ID" value="KRO17187.1"/>
    <property type="molecule type" value="Genomic_DNA"/>
</dbReference>